<dbReference type="AlphaFoldDB" id="A0A7R8H8Q7"/>
<organism evidence="1 2">
    <name type="scientific">Lepeophtheirus salmonis</name>
    <name type="common">Salmon louse</name>
    <name type="synonym">Caligus salmonis</name>
    <dbReference type="NCBI Taxonomy" id="72036"/>
    <lineage>
        <taxon>Eukaryota</taxon>
        <taxon>Metazoa</taxon>
        <taxon>Ecdysozoa</taxon>
        <taxon>Arthropoda</taxon>
        <taxon>Crustacea</taxon>
        <taxon>Multicrustacea</taxon>
        <taxon>Hexanauplia</taxon>
        <taxon>Copepoda</taxon>
        <taxon>Siphonostomatoida</taxon>
        <taxon>Caligidae</taxon>
        <taxon>Lepeophtheirus</taxon>
    </lineage>
</organism>
<dbReference type="EMBL" id="HG994583">
    <property type="protein sequence ID" value="CAF2927148.1"/>
    <property type="molecule type" value="Genomic_DNA"/>
</dbReference>
<dbReference type="Proteomes" id="UP000675881">
    <property type="component" value="Chromosome 4"/>
</dbReference>
<protein>
    <submittedName>
        <fullName evidence="1">(salmon louse) hypothetical protein</fullName>
    </submittedName>
</protein>
<evidence type="ECO:0000313" key="2">
    <source>
        <dbReference type="Proteomes" id="UP000675881"/>
    </source>
</evidence>
<reference evidence="1" key="1">
    <citation type="submission" date="2021-02" db="EMBL/GenBank/DDBJ databases">
        <authorList>
            <person name="Bekaert M."/>
        </authorList>
    </citation>
    <scope>NUCLEOTIDE SEQUENCE</scope>
    <source>
        <strain evidence="1">IoA-00</strain>
    </source>
</reference>
<gene>
    <name evidence="1" type="ORF">LSAA_9008</name>
</gene>
<evidence type="ECO:0000313" key="1">
    <source>
        <dbReference type="EMBL" id="CAF2927148.1"/>
    </source>
</evidence>
<sequence>MAEVFLEGWSETFSTVSKADDRSPTPVGRILYGLQKVITVDEVKKLPSIGGCREGPSRLKQVPIDECQKGFREVNGCSENSLILNTLIKIPTKNNKKRRVAIAFIDLSNTFDSVSHESLLKACERSGVPPLLLKYFGGCVWNSGTCVDQVTKEQLGESSSKNRFSSLNLGYFNVDTRKQRRSGELEMWKFCDPCLIFPPKFCTKTRVPVLMNLRDDSKSKISLTQKGDPISQVQIFLKIQSYPLLVQSLACQRIELHHLEDAIFYIVKILTSEVNGSVLHTSLLFLTDFCIEDFVK</sequence>
<proteinExistence type="predicted"/>
<accession>A0A7R8H8Q7</accession>
<name>A0A7R8H8Q7_LEPSM</name>
<keyword evidence="2" id="KW-1185">Reference proteome</keyword>